<organism evidence="1 2">
    <name type="scientific">Chitinophaga costaii</name>
    <dbReference type="NCBI Taxonomy" id="1335309"/>
    <lineage>
        <taxon>Bacteria</taxon>
        <taxon>Pseudomonadati</taxon>
        <taxon>Bacteroidota</taxon>
        <taxon>Chitinophagia</taxon>
        <taxon>Chitinophagales</taxon>
        <taxon>Chitinophagaceae</taxon>
        <taxon>Chitinophaga</taxon>
    </lineage>
</organism>
<dbReference type="Proteomes" id="UP000242818">
    <property type="component" value="Unassembled WGS sequence"/>
</dbReference>
<protein>
    <submittedName>
        <fullName evidence="1">Uncharacterized protein</fullName>
    </submittedName>
</protein>
<proteinExistence type="predicted"/>
<dbReference type="RefSeq" id="WP_089713340.1">
    <property type="nucleotide sequence ID" value="NZ_FMAR01000010.1"/>
</dbReference>
<sequence>MKTFIFLWVGIAMQYPMDTLSDKIANGVEHIHYNAPIYENKHPYFNKSGFTLGSVTYFGTTYADKLLKYDIVRDELVTLYTDDTSQITLFPQQVDSFCVFGQTFVSLQNTPGLTPGYYARLFTDSKYVLYGRYNKSILSQQYVNSALYDLVSNREYYFLVIDSHVHPIHSLKAISQLLGADKNARKAFQQPANSEEHEIPVNPYVNFLKYLRAIQ</sequence>
<evidence type="ECO:0000313" key="2">
    <source>
        <dbReference type="Proteomes" id="UP000242818"/>
    </source>
</evidence>
<accession>A0A1C4EW46</accession>
<keyword evidence="2" id="KW-1185">Reference proteome</keyword>
<dbReference type="EMBL" id="FMAR01000010">
    <property type="protein sequence ID" value="SCC47810.1"/>
    <property type="molecule type" value="Genomic_DNA"/>
</dbReference>
<dbReference type="AlphaFoldDB" id="A0A1C4EW46"/>
<evidence type="ECO:0000313" key="1">
    <source>
        <dbReference type="EMBL" id="SCC47810.1"/>
    </source>
</evidence>
<name>A0A1C4EW46_9BACT</name>
<dbReference type="STRING" id="1335309.GA0116948_11051"/>
<gene>
    <name evidence="1" type="ORF">GA0116948_11051</name>
</gene>
<reference evidence="1 2" key="1">
    <citation type="submission" date="2016-08" db="EMBL/GenBank/DDBJ databases">
        <authorList>
            <person name="Seilhamer J.J."/>
        </authorList>
    </citation>
    <scope>NUCLEOTIDE SEQUENCE [LARGE SCALE GENOMIC DNA]</scope>
    <source>
        <strain evidence="1 2">A37T2</strain>
    </source>
</reference>
<dbReference type="OrthoDB" id="655382at2"/>